<evidence type="ECO:0000313" key="2">
    <source>
        <dbReference type="EMBL" id="ROW59496.1"/>
    </source>
</evidence>
<keyword evidence="3" id="KW-1185">Reference proteome</keyword>
<dbReference type="EMBL" id="MSAC01000097">
    <property type="protein sequence ID" value="PUW98146.1"/>
    <property type="molecule type" value="Genomic_DNA"/>
</dbReference>
<reference evidence="1 3" key="1">
    <citation type="submission" date="2016-12" db="EMBL/GenBank/DDBJ databases">
        <title>Analysis of the Molecular Diversity Among Cronobacter Species Isolated from Filth Flies Using a Pan Genomic DNA Microarray.</title>
        <authorList>
            <person name="Pava-Ripoll M."/>
            <person name="Tall B."/>
            <person name="Farber J."/>
            <person name="Fanning S."/>
            <person name="Lehner A."/>
            <person name="Stephan R."/>
            <person name="Pagotto F."/>
            <person name="Iverson C."/>
            <person name="Ziobro G."/>
            <person name="Miller A."/>
            <person name="Pearson R."/>
            <person name="Yan Q."/>
            <person name="Kim M."/>
            <person name="Jeong S."/>
            <person name="Park J."/>
            <person name="Jun S."/>
            <person name="Choi H."/>
            <person name="Chung T."/>
            <person name="Yoo Y."/>
            <person name="Park E."/>
            <person name="Hwang S."/>
            <person name="Lee B."/>
            <person name="Sathyamoorthy V."/>
            <person name="Carter L."/>
            <person name="Mammel M."/>
            <person name="Jackson S."/>
            <person name="Kothary M."/>
            <person name="Patel I."/>
            <person name="Grim C."/>
            <person name="Gopinath G."/>
            <person name="Gangiredla J."/>
            <person name="Chase H."/>
        </authorList>
    </citation>
    <scope>NUCLEOTIDE SEQUENCE [LARGE SCALE GENOMIC DNA]</scope>
    <source>
        <strain evidence="1 3">MOD1-Md25g</strain>
    </source>
</reference>
<evidence type="ECO:0000313" key="3">
    <source>
        <dbReference type="Proteomes" id="UP000244731"/>
    </source>
</evidence>
<dbReference type="Proteomes" id="UP000244731">
    <property type="component" value="Unassembled WGS sequence"/>
</dbReference>
<name>A0A423XSL4_9ENTR</name>
<dbReference type="Pfam" id="PF20051">
    <property type="entry name" value="DUF6453"/>
    <property type="match status" value="1"/>
</dbReference>
<dbReference type="Proteomes" id="UP000285793">
    <property type="component" value="Unassembled WGS sequence"/>
</dbReference>
<dbReference type="RefSeq" id="WP_075191956.1">
    <property type="nucleotide sequence ID" value="NZ_JAWIRJ010000002.1"/>
</dbReference>
<accession>A0A423XSL4</accession>
<dbReference type="AlphaFoldDB" id="A0A423XSL4"/>
<sequence length="318" mass="33853">MPSGLLIDLNDGGPVMEITAGLRCPSWCGTVGGSGNIYNAPGYVAGATLVYAPYETVRIYDGGTSLVPAVGCLSGATQSGGSMAISSWYSVKGYNDILWPGTMWQIMPASQSGRTGLFISDSTDFTTITNGSTVGQCAWRGRVTFTGSWTPPNTGFTRGTYLVFGKWSADGVTVEYDGTRVIATQERNGANVNATVTMDIVIFATGVAPVAGPGLNFFNAAGQCTFSTTRRPFLYSNAYCRASKTSTDIGNRFIMLGRYGATSDIQGGWCYAKYCGIVRSGNSVRIGRGYVATFWTSDYPVTFDIVSSTNILLLESMY</sequence>
<comment type="caution">
    <text evidence="2">The sequence shown here is derived from an EMBL/GenBank/DDBJ whole genome shotgun (WGS) entry which is preliminary data.</text>
</comment>
<protein>
    <submittedName>
        <fullName evidence="2">Uncharacterized protein</fullName>
    </submittedName>
</protein>
<proteinExistence type="predicted"/>
<evidence type="ECO:0000313" key="4">
    <source>
        <dbReference type="Proteomes" id="UP000285793"/>
    </source>
</evidence>
<reference evidence="2 4" key="2">
    <citation type="journal article" date="2018" name="Front. Microbiol.">
        <title>An Investigation of an Acute Gastroenteritis Outbreak: Cronobacter sakazakii, a Potential Cause of Food-Borne Illness.</title>
        <authorList>
            <person name="Yong W."/>
            <person name="Guo B."/>
            <person name="Shi X."/>
            <person name="Cheng T."/>
            <person name="Chen M."/>
            <person name="Jiang X."/>
            <person name="Ye Y."/>
            <person name="Wang J."/>
            <person name="Xie G."/>
            <person name="Ding J."/>
        </authorList>
    </citation>
    <scope>NUCLEOTIDE SEQUENCE [LARGE SCALE GENOMIC DNA]</scope>
    <source>
        <strain evidence="2 4">S1</strain>
    </source>
</reference>
<organism evidence="2 4">
    <name type="scientific">Cronobacter malonaticus</name>
    <dbReference type="NCBI Taxonomy" id="413503"/>
    <lineage>
        <taxon>Bacteria</taxon>
        <taxon>Pseudomonadati</taxon>
        <taxon>Pseudomonadota</taxon>
        <taxon>Gammaproteobacteria</taxon>
        <taxon>Enterobacterales</taxon>
        <taxon>Enterobacteriaceae</taxon>
        <taxon>Cronobacter</taxon>
    </lineage>
</organism>
<evidence type="ECO:0000313" key="1">
    <source>
        <dbReference type="EMBL" id="PUW98146.1"/>
    </source>
</evidence>
<dbReference type="InterPro" id="IPR045604">
    <property type="entry name" value="DUF6453"/>
</dbReference>
<gene>
    <name evidence="1" type="ORF">AUM46_22595</name>
    <name evidence="2" type="ORF">C3E80_13900</name>
</gene>
<dbReference type="EMBL" id="PQJL01000016">
    <property type="protein sequence ID" value="ROW59496.1"/>
    <property type="molecule type" value="Genomic_DNA"/>
</dbReference>